<evidence type="ECO:0000313" key="1">
    <source>
        <dbReference type="EMBL" id="TBU64359.1"/>
    </source>
</evidence>
<accession>A0A4Q9Q9W4</accession>
<dbReference type="EMBL" id="ML145086">
    <property type="protein sequence ID" value="TBU64359.1"/>
    <property type="molecule type" value="Genomic_DNA"/>
</dbReference>
<gene>
    <name evidence="1" type="ORF">BD310DRAFT_914507</name>
</gene>
<evidence type="ECO:0000313" key="2">
    <source>
        <dbReference type="Proteomes" id="UP000292082"/>
    </source>
</evidence>
<dbReference type="Proteomes" id="UP000292082">
    <property type="component" value="Unassembled WGS sequence"/>
</dbReference>
<proteinExistence type="predicted"/>
<dbReference type="AlphaFoldDB" id="A0A4Q9Q9W4"/>
<protein>
    <submittedName>
        <fullName evidence="1">Uncharacterized protein</fullName>
    </submittedName>
</protein>
<reference evidence="1 2" key="1">
    <citation type="submission" date="2019-01" db="EMBL/GenBank/DDBJ databases">
        <title>Draft genome sequences of three monokaryotic isolates of the white-rot basidiomycete fungus Dichomitus squalens.</title>
        <authorList>
            <consortium name="DOE Joint Genome Institute"/>
            <person name="Lopez S.C."/>
            <person name="Andreopoulos B."/>
            <person name="Pangilinan J."/>
            <person name="Lipzen A."/>
            <person name="Riley R."/>
            <person name="Ahrendt S."/>
            <person name="Ng V."/>
            <person name="Barry K."/>
            <person name="Daum C."/>
            <person name="Grigoriev I.V."/>
            <person name="Hilden K.S."/>
            <person name="Makela M.R."/>
            <person name="de Vries R.P."/>
        </authorList>
    </citation>
    <scope>NUCLEOTIDE SEQUENCE [LARGE SCALE GENOMIC DNA]</scope>
    <source>
        <strain evidence="1 2">CBS 464.89</strain>
    </source>
</reference>
<keyword evidence="2" id="KW-1185">Reference proteome</keyword>
<name>A0A4Q9Q9W4_9APHY</name>
<sequence>MVLYFMTLHRSKCVHDVDDEKGMYNAICRARALCMKTKQEDAPGRVYWRRHPNGLEQASRRYYMKVLARRIRGIRRQMLTHTSIIITTLRMAASTSHSV</sequence>
<organism evidence="1 2">
    <name type="scientific">Dichomitus squalens</name>
    <dbReference type="NCBI Taxonomy" id="114155"/>
    <lineage>
        <taxon>Eukaryota</taxon>
        <taxon>Fungi</taxon>
        <taxon>Dikarya</taxon>
        <taxon>Basidiomycota</taxon>
        <taxon>Agaricomycotina</taxon>
        <taxon>Agaricomycetes</taxon>
        <taxon>Polyporales</taxon>
        <taxon>Polyporaceae</taxon>
        <taxon>Dichomitus</taxon>
    </lineage>
</organism>